<accession>A0A0R3TAE6</accession>
<reference evidence="9 10" key="2">
    <citation type="submission" date="2018-11" db="EMBL/GenBank/DDBJ databases">
        <authorList>
            <consortium name="Pathogen Informatics"/>
        </authorList>
    </citation>
    <scope>NUCLEOTIDE SEQUENCE [LARGE SCALE GENOMIC DNA]</scope>
</reference>
<dbReference type="AlphaFoldDB" id="A0A0R3TAE6"/>
<dbReference type="STRING" id="102285.A0A0R3TAE6"/>
<dbReference type="GO" id="GO:0005829">
    <property type="term" value="C:cytosol"/>
    <property type="evidence" value="ECO:0007669"/>
    <property type="project" value="TreeGrafter"/>
</dbReference>
<dbReference type="OrthoDB" id="425602at2759"/>
<dbReference type="EMBL" id="UZAE01002608">
    <property type="protein sequence ID" value="VDN99892.1"/>
    <property type="molecule type" value="Genomic_DNA"/>
</dbReference>
<protein>
    <recommendedName>
        <fullName evidence="2">dTMP kinase</fullName>
        <ecNumber evidence="2">2.7.4.9</ecNumber>
    </recommendedName>
</protein>
<dbReference type="GO" id="GO:0006235">
    <property type="term" value="P:dTTP biosynthetic process"/>
    <property type="evidence" value="ECO:0007669"/>
    <property type="project" value="TreeGrafter"/>
</dbReference>
<dbReference type="GO" id="GO:0006227">
    <property type="term" value="P:dUDP biosynthetic process"/>
    <property type="evidence" value="ECO:0007669"/>
    <property type="project" value="TreeGrafter"/>
</dbReference>
<name>A0A0R3TAE6_RODNA</name>
<keyword evidence="6" id="KW-0418">Kinase</keyword>
<organism evidence="11">
    <name type="scientific">Rodentolepis nana</name>
    <name type="common">Dwarf tapeworm</name>
    <name type="synonym">Hymenolepis nana</name>
    <dbReference type="NCBI Taxonomy" id="102285"/>
    <lineage>
        <taxon>Eukaryota</taxon>
        <taxon>Metazoa</taxon>
        <taxon>Spiralia</taxon>
        <taxon>Lophotrochozoa</taxon>
        <taxon>Platyhelminthes</taxon>
        <taxon>Cestoda</taxon>
        <taxon>Eucestoda</taxon>
        <taxon>Cyclophyllidea</taxon>
        <taxon>Hymenolepididae</taxon>
        <taxon>Rodentolepis</taxon>
    </lineage>
</organism>
<dbReference type="PANTHER" id="PTHR10344">
    <property type="entry name" value="THYMIDYLATE KINASE"/>
    <property type="match status" value="1"/>
</dbReference>
<evidence type="ECO:0000256" key="2">
    <source>
        <dbReference type="ARBA" id="ARBA00012980"/>
    </source>
</evidence>
<evidence type="ECO:0000256" key="1">
    <source>
        <dbReference type="ARBA" id="ARBA00009776"/>
    </source>
</evidence>
<dbReference type="CDD" id="cd01672">
    <property type="entry name" value="TMPK"/>
    <property type="match status" value="1"/>
</dbReference>
<dbReference type="Gene3D" id="3.40.50.300">
    <property type="entry name" value="P-loop containing nucleotide triphosphate hydrolases"/>
    <property type="match status" value="1"/>
</dbReference>
<evidence type="ECO:0000313" key="11">
    <source>
        <dbReference type="WBParaSite" id="HNAJ_0000403501-mRNA-1"/>
    </source>
</evidence>
<dbReference type="HAMAP" id="MF_00165">
    <property type="entry name" value="Thymidylate_kinase"/>
    <property type="match status" value="1"/>
</dbReference>
<keyword evidence="4" id="KW-0545">Nucleotide biosynthesis</keyword>
<dbReference type="GO" id="GO:0005634">
    <property type="term" value="C:nucleus"/>
    <property type="evidence" value="ECO:0007669"/>
    <property type="project" value="TreeGrafter"/>
</dbReference>
<dbReference type="InterPro" id="IPR018094">
    <property type="entry name" value="Thymidylate_kinase"/>
</dbReference>
<proteinExistence type="inferred from homology"/>
<gene>
    <name evidence="9" type="ORF">HNAJ_LOCUS4033</name>
</gene>
<keyword evidence="3" id="KW-0808">Transferase</keyword>
<reference evidence="11" key="1">
    <citation type="submission" date="2017-02" db="UniProtKB">
        <authorList>
            <consortium name="WormBaseParasite"/>
        </authorList>
    </citation>
    <scope>IDENTIFICATION</scope>
</reference>
<dbReference type="NCBIfam" id="TIGR00041">
    <property type="entry name" value="DTMP_kinase"/>
    <property type="match status" value="1"/>
</dbReference>
<dbReference type="GO" id="GO:0005524">
    <property type="term" value="F:ATP binding"/>
    <property type="evidence" value="ECO:0007669"/>
    <property type="project" value="UniProtKB-KW"/>
</dbReference>
<keyword evidence="7" id="KW-0067">ATP-binding</keyword>
<dbReference type="PANTHER" id="PTHR10344:SF1">
    <property type="entry name" value="THYMIDYLATE KINASE"/>
    <property type="match status" value="1"/>
</dbReference>
<sequence>MNSRKGLFIVLEGTDRVGKSTQANLLADALSSIYGNDTYLIRFPDRTTTIGESLSKYLSGKVELNPHAVHLLFTANRWERAADIEQALSAGRCVVADRYSYSGIVYTASKVHAHTPSWDWCLRSEEELPQPDLVLCLLPDHIDDLSSRGGFGEERFDNASFQTRVLDNFRRLADELESRRARGNKATPLWRWINVRDASISEVRQMVLKEVEENTTLKTSSQC</sequence>
<evidence type="ECO:0000256" key="7">
    <source>
        <dbReference type="ARBA" id="ARBA00022840"/>
    </source>
</evidence>
<dbReference type="Pfam" id="PF02223">
    <property type="entry name" value="Thymidylate_kin"/>
    <property type="match status" value="1"/>
</dbReference>
<dbReference type="GO" id="GO:0004798">
    <property type="term" value="F:dTMP kinase activity"/>
    <property type="evidence" value="ECO:0007669"/>
    <property type="project" value="UniProtKB-EC"/>
</dbReference>
<evidence type="ECO:0000256" key="3">
    <source>
        <dbReference type="ARBA" id="ARBA00022679"/>
    </source>
</evidence>
<dbReference type="GO" id="GO:0006233">
    <property type="term" value="P:dTDP biosynthetic process"/>
    <property type="evidence" value="ECO:0007669"/>
    <property type="project" value="InterPro"/>
</dbReference>
<dbReference type="Proteomes" id="UP000278807">
    <property type="component" value="Unassembled WGS sequence"/>
</dbReference>
<dbReference type="GO" id="GO:0005739">
    <property type="term" value="C:mitochondrion"/>
    <property type="evidence" value="ECO:0007669"/>
    <property type="project" value="TreeGrafter"/>
</dbReference>
<evidence type="ECO:0000256" key="5">
    <source>
        <dbReference type="ARBA" id="ARBA00022741"/>
    </source>
</evidence>
<evidence type="ECO:0000256" key="4">
    <source>
        <dbReference type="ARBA" id="ARBA00022727"/>
    </source>
</evidence>
<evidence type="ECO:0000313" key="9">
    <source>
        <dbReference type="EMBL" id="VDN99892.1"/>
    </source>
</evidence>
<keyword evidence="10" id="KW-1185">Reference proteome</keyword>
<dbReference type="EC" id="2.7.4.9" evidence="2"/>
<dbReference type="InterPro" id="IPR039430">
    <property type="entry name" value="Thymidylate_kin-like_dom"/>
</dbReference>
<comment type="similarity">
    <text evidence="1">Belongs to the thymidylate kinase family.</text>
</comment>
<dbReference type="WBParaSite" id="HNAJ_0000403501-mRNA-1">
    <property type="protein sequence ID" value="HNAJ_0000403501-mRNA-1"/>
    <property type="gene ID" value="HNAJ_0000403501"/>
</dbReference>
<feature type="domain" description="Thymidylate kinase-like" evidence="8">
    <location>
        <begin position="11"/>
        <end position="177"/>
    </location>
</feature>
<evidence type="ECO:0000256" key="6">
    <source>
        <dbReference type="ARBA" id="ARBA00022777"/>
    </source>
</evidence>
<evidence type="ECO:0000313" key="10">
    <source>
        <dbReference type="Proteomes" id="UP000278807"/>
    </source>
</evidence>
<keyword evidence="5" id="KW-0547">Nucleotide-binding</keyword>
<dbReference type="SUPFAM" id="SSF52540">
    <property type="entry name" value="P-loop containing nucleoside triphosphate hydrolases"/>
    <property type="match status" value="1"/>
</dbReference>
<dbReference type="GO" id="GO:0004550">
    <property type="term" value="F:nucleoside diphosphate kinase activity"/>
    <property type="evidence" value="ECO:0007669"/>
    <property type="project" value="TreeGrafter"/>
</dbReference>
<evidence type="ECO:0000259" key="8">
    <source>
        <dbReference type="Pfam" id="PF02223"/>
    </source>
</evidence>
<dbReference type="InterPro" id="IPR027417">
    <property type="entry name" value="P-loop_NTPase"/>
</dbReference>